<feature type="region of interest" description="Disordered" evidence="1">
    <location>
        <begin position="354"/>
        <end position="388"/>
    </location>
</feature>
<protein>
    <submittedName>
        <fullName evidence="2 3">Uncharacterized protein</fullName>
    </submittedName>
</protein>
<dbReference type="RefSeq" id="XP_010237113.1">
    <property type="nucleotide sequence ID" value="XM_010238811.3"/>
</dbReference>
<reference evidence="2 3" key="1">
    <citation type="journal article" date="2010" name="Nature">
        <title>Genome sequencing and analysis of the model grass Brachypodium distachyon.</title>
        <authorList>
            <consortium name="International Brachypodium Initiative"/>
        </authorList>
    </citation>
    <scope>NUCLEOTIDE SEQUENCE [LARGE SCALE GENOMIC DNA]</scope>
    <source>
        <strain evidence="2">Bd21</strain>
        <strain evidence="3">cv. Bd21</strain>
    </source>
</reference>
<evidence type="ECO:0000256" key="1">
    <source>
        <dbReference type="SAM" id="MobiDB-lite"/>
    </source>
</evidence>
<feature type="compositionally biased region" description="Polar residues" evidence="1">
    <location>
        <begin position="136"/>
        <end position="147"/>
    </location>
</feature>
<feature type="compositionally biased region" description="Polar residues" evidence="1">
    <location>
        <begin position="379"/>
        <end position="388"/>
    </location>
</feature>
<dbReference type="EMBL" id="CM000883">
    <property type="protein sequence ID" value="KQJ86149.1"/>
    <property type="molecule type" value="Genomic_DNA"/>
</dbReference>
<gene>
    <name evidence="3" type="primary">LOC104584365</name>
    <name evidence="2" type="ORF">BRADI_4g03640v3</name>
</gene>
<accession>A0A0Q3L1B9</accession>
<evidence type="ECO:0000313" key="3">
    <source>
        <dbReference type="EnsemblPlants" id="KQJ86149"/>
    </source>
</evidence>
<evidence type="ECO:0000313" key="4">
    <source>
        <dbReference type="Proteomes" id="UP000008810"/>
    </source>
</evidence>
<name>A0A0Q3L1B9_BRADI</name>
<keyword evidence="4" id="KW-1185">Reference proteome</keyword>
<dbReference type="GeneID" id="104584365"/>
<feature type="compositionally biased region" description="Acidic residues" evidence="1">
    <location>
        <begin position="173"/>
        <end position="189"/>
    </location>
</feature>
<reference evidence="3" key="3">
    <citation type="submission" date="2018-08" db="UniProtKB">
        <authorList>
            <consortium name="EnsemblPlants"/>
        </authorList>
    </citation>
    <scope>IDENTIFICATION</scope>
    <source>
        <strain evidence="3">cv. Bd21</strain>
    </source>
</reference>
<dbReference type="AlphaFoldDB" id="A0A0Q3L1B9"/>
<sequence>MPPEMVKCSTCGKTYKSMQALCDHEDKCKSPEKLGRNAAGQEEASSSAQCGQLGLNVPDNYDNPAFDDPWGSNNDVLGFGMPKQKQPSLTEPEQKLDVVEAPQPLQEQLGEDTTSVDEPGTDSPGDKSGTDYSDEVLTSCSEKSSPSLAEPEHKLDVVEAPQSLQGQLGGDITSEDEPGTDSPGDESAADDPHRDTTSDDEPGTDSPGDESAADDSHRDTTSDDEPGTDSPGGESAADDSHEVLTSDPEKSSCSVECYAGGERMGNLQDVLEQVEVYRAAHTLLMLKSEADAASGGPIGGIEKGENGIPVVEVEPSCTDDCQRVSGCSGKPAVSELKRPKLDPEILHDSAVAVTQEKKQKIDLDAPAPTNSSGEERSNVTDSQTSQST</sequence>
<proteinExistence type="predicted"/>
<feature type="compositionally biased region" description="Acidic residues" evidence="1">
    <location>
        <begin position="198"/>
        <end position="213"/>
    </location>
</feature>
<feature type="compositionally biased region" description="Basic and acidic residues" evidence="1">
    <location>
        <begin position="238"/>
        <end position="250"/>
    </location>
</feature>
<feature type="region of interest" description="Disordered" evidence="1">
    <location>
        <begin position="29"/>
        <end position="254"/>
    </location>
</feature>
<dbReference type="KEGG" id="bdi:104584365"/>
<organism evidence="2">
    <name type="scientific">Brachypodium distachyon</name>
    <name type="common">Purple false brome</name>
    <name type="synonym">Trachynia distachya</name>
    <dbReference type="NCBI Taxonomy" id="15368"/>
    <lineage>
        <taxon>Eukaryota</taxon>
        <taxon>Viridiplantae</taxon>
        <taxon>Streptophyta</taxon>
        <taxon>Embryophyta</taxon>
        <taxon>Tracheophyta</taxon>
        <taxon>Spermatophyta</taxon>
        <taxon>Magnoliopsida</taxon>
        <taxon>Liliopsida</taxon>
        <taxon>Poales</taxon>
        <taxon>Poaceae</taxon>
        <taxon>BOP clade</taxon>
        <taxon>Pooideae</taxon>
        <taxon>Stipodae</taxon>
        <taxon>Brachypodieae</taxon>
        <taxon>Brachypodium</taxon>
    </lineage>
</organism>
<feature type="compositionally biased region" description="Low complexity" evidence="1">
    <location>
        <begin position="38"/>
        <end position="49"/>
    </location>
</feature>
<dbReference type="Gramene" id="KQJ86149">
    <property type="protein sequence ID" value="KQJ86149"/>
    <property type="gene ID" value="BRADI_4g03640v3"/>
</dbReference>
<dbReference type="Proteomes" id="UP000008810">
    <property type="component" value="Chromosome 4"/>
</dbReference>
<dbReference type="EnsemblPlants" id="KQJ86149">
    <property type="protein sequence ID" value="KQJ86149"/>
    <property type="gene ID" value="BRADI_4g03640v3"/>
</dbReference>
<dbReference type="OrthoDB" id="598995at2759"/>
<evidence type="ECO:0000313" key="2">
    <source>
        <dbReference type="EMBL" id="KQJ86149.1"/>
    </source>
</evidence>
<reference evidence="2" key="2">
    <citation type="submission" date="2017-06" db="EMBL/GenBank/DDBJ databases">
        <title>WGS assembly of Brachypodium distachyon.</title>
        <authorList>
            <consortium name="The International Brachypodium Initiative"/>
            <person name="Lucas S."/>
            <person name="Harmon-Smith M."/>
            <person name="Lail K."/>
            <person name="Tice H."/>
            <person name="Grimwood J."/>
            <person name="Bruce D."/>
            <person name="Barry K."/>
            <person name="Shu S."/>
            <person name="Lindquist E."/>
            <person name="Wang M."/>
            <person name="Pitluck S."/>
            <person name="Vogel J.P."/>
            <person name="Garvin D.F."/>
            <person name="Mockler T.C."/>
            <person name="Schmutz J."/>
            <person name="Rokhsar D."/>
            <person name="Bevan M.W."/>
        </authorList>
    </citation>
    <scope>NUCLEOTIDE SEQUENCE</scope>
    <source>
        <strain evidence="2">Bd21</strain>
    </source>
</reference>
<dbReference type="ExpressionAtlas" id="A0A0Q3L1B9">
    <property type="expression patterns" value="baseline"/>
</dbReference>